<keyword evidence="2" id="KW-0472">Membrane</keyword>
<sequence length="793" mass="81675">MSSLLMESLGWALLHSLWQGALVALLLVGALALVGRRAAHARYALACGALVLSLALPVVSGWRHYSEARALEASSVEPAPRSWVLPGVAARGAEDANSGRVAVVGTVTGDGELATRGAGDAAVLREAATEVPLLERVRAKVAEHLQWLVLAWVAGVGLCSGRMVAEWVKLRRLAREAVAAPVEWQQRLDALAKRLGLERAVRLLQSSAVDVPAAVGWLSPVVLLPVSALSGLSTRQLEMVLAHELAHIRRHDFAVNLAQVLVETLLFYHPAVRWVSQVIRVERENCCDDIAVGASGGAVSYARALTALEMLRVQPGTPGPAMSALGGSLPERVRRLVLAPAPRCSSRWVAGASVLTLASSLAVAAPLTSLMLDREDPAERDGTPATPPSTSRGADARPGVGDLPLPGASLASNTEAGDLLNPPSVIARPTAPGRPASPPSAPPAGGIAPPAVIAPISGALAAPAAPVASAPAPIPGAPAAPAPAPGALAAPAPALIPGTRAAPAPSPVPGALAVPAPAPAPGARAAPAPAPVPGVIAAPAPAPSPRAKDDDADARTRVGAGQPLSVDQLIALKMAGVTPARVKELESMGYAPTVANLVSMGHAGVTPEYAKEMNARFGRALDADDLVELKHLGVTPAYLAALASAGFTVKDPDDVTDARAVGVDEAYVRELKTTGYSGLSLEDVTQLRAVGVDPAYIKALGQRGLSKLSADDLTELRAVGVTPEWLDQMRAGGVQTKDADDLTQLRALGVTPDFLRELRDAGLKDLSVDEIVRLRAGGLDADFIRRLRESRAK</sequence>
<evidence type="ECO:0000313" key="5">
    <source>
        <dbReference type="Proteomes" id="UP000518300"/>
    </source>
</evidence>
<evidence type="ECO:0000313" key="4">
    <source>
        <dbReference type="EMBL" id="NMO20212.1"/>
    </source>
</evidence>
<accession>A0A848LRE0</accession>
<feature type="transmembrane region" description="Helical" evidence="2">
    <location>
        <begin position="43"/>
        <end position="62"/>
    </location>
</feature>
<reference evidence="4 5" key="1">
    <citation type="submission" date="2020-04" db="EMBL/GenBank/DDBJ databases">
        <title>Draft genome of Pyxidicoccus fallax type strain.</title>
        <authorList>
            <person name="Whitworth D.E."/>
        </authorList>
    </citation>
    <scope>NUCLEOTIDE SEQUENCE [LARGE SCALE GENOMIC DNA]</scope>
    <source>
        <strain evidence="4 5">DSM 14698</strain>
    </source>
</reference>
<dbReference type="InterPro" id="IPR052173">
    <property type="entry name" value="Beta-lactam_resp_regulator"/>
</dbReference>
<name>A0A848LRE0_9BACT</name>
<dbReference type="PANTHER" id="PTHR34978">
    <property type="entry name" value="POSSIBLE SENSOR-TRANSDUCER PROTEIN BLAR"/>
    <property type="match status" value="1"/>
</dbReference>
<evidence type="ECO:0000259" key="3">
    <source>
        <dbReference type="Pfam" id="PF05569"/>
    </source>
</evidence>
<keyword evidence="2" id="KW-1133">Transmembrane helix</keyword>
<evidence type="ECO:0000256" key="1">
    <source>
        <dbReference type="SAM" id="MobiDB-lite"/>
    </source>
</evidence>
<comment type="caution">
    <text evidence="4">The sequence shown here is derived from an EMBL/GenBank/DDBJ whole genome shotgun (WGS) entry which is preliminary data.</text>
</comment>
<organism evidence="4 5">
    <name type="scientific">Pyxidicoccus fallax</name>
    <dbReference type="NCBI Taxonomy" id="394095"/>
    <lineage>
        <taxon>Bacteria</taxon>
        <taxon>Pseudomonadati</taxon>
        <taxon>Myxococcota</taxon>
        <taxon>Myxococcia</taxon>
        <taxon>Myxococcales</taxon>
        <taxon>Cystobacterineae</taxon>
        <taxon>Myxococcaceae</taxon>
        <taxon>Pyxidicoccus</taxon>
    </lineage>
</organism>
<dbReference type="AlphaFoldDB" id="A0A848LRE0"/>
<feature type="domain" description="Peptidase M56" evidence="3">
    <location>
        <begin position="140"/>
        <end position="317"/>
    </location>
</feature>
<dbReference type="Gene3D" id="3.30.2010.10">
    <property type="entry name" value="Metalloproteases ('zincins'), catalytic domain"/>
    <property type="match status" value="1"/>
</dbReference>
<proteinExistence type="predicted"/>
<feature type="region of interest" description="Disordered" evidence="1">
    <location>
        <begin position="534"/>
        <end position="554"/>
    </location>
</feature>
<keyword evidence="5" id="KW-1185">Reference proteome</keyword>
<feature type="region of interest" description="Disordered" evidence="1">
    <location>
        <begin position="372"/>
        <end position="445"/>
    </location>
</feature>
<keyword evidence="2" id="KW-0812">Transmembrane</keyword>
<feature type="transmembrane region" description="Helical" evidence="2">
    <location>
        <begin position="12"/>
        <end position="34"/>
    </location>
</feature>
<dbReference type="EMBL" id="JABBJJ010000230">
    <property type="protein sequence ID" value="NMO20212.1"/>
    <property type="molecule type" value="Genomic_DNA"/>
</dbReference>
<dbReference type="RefSeq" id="WP_169349433.1">
    <property type="nucleotide sequence ID" value="NZ_JABBJJ010000230.1"/>
</dbReference>
<dbReference type="PANTHER" id="PTHR34978:SF3">
    <property type="entry name" value="SLR0241 PROTEIN"/>
    <property type="match status" value="1"/>
</dbReference>
<dbReference type="Proteomes" id="UP000518300">
    <property type="component" value="Unassembled WGS sequence"/>
</dbReference>
<dbReference type="InterPro" id="IPR008756">
    <property type="entry name" value="Peptidase_M56"/>
</dbReference>
<evidence type="ECO:0000256" key="2">
    <source>
        <dbReference type="SAM" id="Phobius"/>
    </source>
</evidence>
<dbReference type="CDD" id="cd07341">
    <property type="entry name" value="M56_BlaR1_MecR1_like"/>
    <property type="match status" value="1"/>
</dbReference>
<protein>
    <submittedName>
        <fullName evidence="4">M56 family metallopeptidase</fullName>
    </submittedName>
</protein>
<dbReference type="Pfam" id="PF05569">
    <property type="entry name" value="Peptidase_M56"/>
    <property type="match status" value="1"/>
</dbReference>
<feature type="compositionally biased region" description="Basic and acidic residues" evidence="1">
    <location>
        <begin position="372"/>
        <end position="382"/>
    </location>
</feature>
<gene>
    <name evidence="4" type="ORF">HG543_35935</name>
</gene>